<reference evidence="4" key="1">
    <citation type="submission" date="2021-02" db="EMBL/GenBank/DDBJ databases">
        <authorList>
            <person name="Dougan E. K."/>
            <person name="Rhodes N."/>
            <person name="Thang M."/>
            <person name="Chan C."/>
        </authorList>
    </citation>
    <scope>NUCLEOTIDE SEQUENCE</scope>
</reference>
<keyword evidence="3" id="KW-0732">Signal</keyword>
<feature type="region of interest" description="Disordered" evidence="1">
    <location>
        <begin position="19"/>
        <end position="38"/>
    </location>
</feature>
<protein>
    <submittedName>
        <fullName evidence="4">Uncharacterized protein</fullName>
    </submittedName>
</protein>
<organism evidence="4 5">
    <name type="scientific">Polarella glacialis</name>
    <name type="common">Dinoflagellate</name>
    <dbReference type="NCBI Taxonomy" id="89957"/>
    <lineage>
        <taxon>Eukaryota</taxon>
        <taxon>Sar</taxon>
        <taxon>Alveolata</taxon>
        <taxon>Dinophyceae</taxon>
        <taxon>Suessiales</taxon>
        <taxon>Suessiaceae</taxon>
        <taxon>Polarella</taxon>
    </lineage>
</organism>
<comment type="caution">
    <text evidence="4">The sequence shown here is derived from an EMBL/GenBank/DDBJ whole genome shotgun (WGS) entry which is preliminary data.</text>
</comment>
<dbReference type="AlphaFoldDB" id="A0A813GU03"/>
<evidence type="ECO:0000256" key="1">
    <source>
        <dbReference type="SAM" id="MobiDB-lite"/>
    </source>
</evidence>
<name>A0A813GU03_POLGL</name>
<keyword evidence="2" id="KW-0472">Membrane</keyword>
<feature type="transmembrane region" description="Helical" evidence="2">
    <location>
        <begin position="155"/>
        <end position="174"/>
    </location>
</feature>
<feature type="compositionally biased region" description="Low complexity" evidence="1">
    <location>
        <begin position="19"/>
        <end position="34"/>
    </location>
</feature>
<dbReference type="EMBL" id="CAJNNV010029522">
    <property type="protein sequence ID" value="CAE8628872.1"/>
    <property type="molecule type" value="Genomic_DNA"/>
</dbReference>
<feature type="signal peptide" evidence="3">
    <location>
        <begin position="1"/>
        <end position="18"/>
    </location>
</feature>
<proteinExistence type="predicted"/>
<evidence type="ECO:0000313" key="5">
    <source>
        <dbReference type="Proteomes" id="UP000654075"/>
    </source>
</evidence>
<keyword evidence="2" id="KW-0812">Transmembrane</keyword>
<dbReference type="Proteomes" id="UP000654075">
    <property type="component" value="Unassembled WGS sequence"/>
</dbReference>
<sequence length="301" mass="32257">MRWLLGVIAATAAAAILAEDATPESTPESTSESTPDAELENLKKELKEEKIGRAVEEAAAISAIRNASHEAILRHKEEIEVEVSRPRLRHALDEAAREESHNKVLQVELDHSGTSSFVVWLMQCDFQITLAIAAAIIGLLGVLGPGIVAESVQRAMGSTLIGLLLAGSVSFAKARMNGEGSSWVGGNFELMNGRAGFADYAIWVLITGVAFLRPLILDSMMDEADSDDEGDVQCKTPLLASEAGSQRPRAAPTVAPRPMAAPTVAPRPTPAQPQSTWVTRSYEVPRGLLIPWKALKCRMGS</sequence>
<evidence type="ECO:0000256" key="2">
    <source>
        <dbReference type="SAM" id="Phobius"/>
    </source>
</evidence>
<gene>
    <name evidence="4" type="ORF">PGLA1383_LOCUS45471</name>
</gene>
<keyword evidence="5" id="KW-1185">Reference proteome</keyword>
<evidence type="ECO:0000256" key="3">
    <source>
        <dbReference type="SAM" id="SignalP"/>
    </source>
</evidence>
<evidence type="ECO:0000313" key="4">
    <source>
        <dbReference type="EMBL" id="CAE8628872.1"/>
    </source>
</evidence>
<keyword evidence="2" id="KW-1133">Transmembrane helix</keyword>
<feature type="transmembrane region" description="Helical" evidence="2">
    <location>
        <begin position="194"/>
        <end position="212"/>
    </location>
</feature>
<feature type="chain" id="PRO_5033047721" evidence="3">
    <location>
        <begin position="19"/>
        <end position="301"/>
    </location>
</feature>
<accession>A0A813GU03</accession>
<feature type="transmembrane region" description="Helical" evidence="2">
    <location>
        <begin position="126"/>
        <end position="148"/>
    </location>
</feature>
<feature type="region of interest" description="Disordered" evidence="1">
    <location>
        <begin position="237"/>
        <end position="276"/>
    </location>
</feature>
<feature type="compositionally biased region" description="Low complexity" evidence="1">
    <location>
        <begin position="246"/>
        <end position="264"/>
    </location>
</feature>